<dbReference type="AlphaFoldDB" id="A0A410WXC5"/>
<dbReference type="Pfam" id="PF00691">
    <property type="entry name" value="OmpA"/>
    <property type="match status" value="1"/>
</dbReference>
<keyword evidence="3" id="KW-1003">Cell membrane</keyword>
<evidence type="ECO:0000259" key="10">
    <source>
        <dbReference type="PROSITE" id="PS51123"/>
    </source>
</evidence>
<dbReference type="InterPro" id="IPR025713">
    <property type="entry name" value="MotB-like_N_dom"/>
</dbReference>
<comment type="similarity">
    <text evidence="2">Belongs to the MotB family.</text>
</comment>
<evidence type="ECO:0000313" key="14">
    <source>
        <dbReference type="Proteomes" id="UP001527202"/>
    </source>
</evidence>
<dbReference type="KEGG" id="pchi:PC41400_15155"/>
<evidence type="ECO:0000313" key="13">
    <source>
        <dbReference type="Proteomes" id="UP000288943"/>
    </source>
</evidence>
<dbReference type="CDD" id="cd07185">
    <property type="entry name" value="OmpA_C-like"/>
    <property type="match status" value="1"/>
</dbReference>
<evidence type="ECO:0000256" key="9">
    <source>
        <dbReference type="SAM" id="Phobius"/>
    </source>
</evidence>
<evidence type="ECO:0000256" key="6">
    <source>
        <dbReference type="ARBA" id="ARBA00023136"/>
    </source>
</evidence>
<comment type="subcellular location">
    <subcellularLocation>
        <location evidence="1">Cell membrane</location>
        <topology evidence="1">Single-pass membrane protein</topology>
    </subcellularLocation>
</comment>
<evidence type="ECO:0000256" key="2">
    <source>
        <dbReference type="ARBA" id="ARBA00008914"/>
    </source>
</evidence>
<reference evidence="12 13" key="1">
    <citation type="submission" date="2018-01" db="EMBL/GenBank/DDBJ databases">
        <title>The whole genome sequencing and assembly of Paenibacillus chitinolyticus KCCM 41400 strain.</title>
        <authorList>
            <person name="Kim J.-Y."/>
            <person name="Park M.-K."/>
            <person name="Lee Y.-J."/>
            <person name="Yi H."/>
            <person name="Bahn Y.-S."/>
            <person name="Kim J.F."/>
            <person name="Lee D.-W."/>
        </authorList>
    </citation>
    <scope>NUCLEOTIDE SEQUENCE [LARGE SCALE GENOMIC DNA]</scope>
    <source>
        <strain evidence="12 13">KCCM 41400</strain>
    </source>
</reference>
<keyword evidence="4 9" id="KW-0812">Transmembrane</keyword>
<feature type="transmembrane region" description="Helical" evidence="9">
    <location>
        <begin position="20"/>
        <end position="42"/>
    </location>
</feature>
<protein>
    <submittedName>
        <fullName evidence="12">Flagellar motor protein MotB</fullName>
    </submittedName>
</protein>
<keyword evidence="12" id="KW-0969">Cilium</keyword>
<dbReference type="EMBL" id="CP026520">
    <property type="protein sequence ID" value="QAV18942.1"/>
    <property type="molecule type" value="Genomic_DNA"/>
</dbReference>
<dbReference type="EMBL" id="JAMDMJ010000055">
    <property type="protein sequence ID" value="MCY9599777.1"/>
    <property type="molecule type" value="Genomic_DNA"/>
</dbReference>
<reference evidence="11 14" key="2">
    <citation type="submission" date="2022-05" db="EMBL/GenBank/DDBJ databases">
        <title>Genome Sequencing of Bee-Associated Microbes.</title>
        <authorList>
            <person name="Dunlap C."/>
        </authorList>
    </citation>
    <scope>NUCLEOTIDE SEQUENCE [LARGE SCALE GENOMIC DNA]</scope>
    <source>
        <strain evidence="11 14">NRRL B-23120</strain>
    </source>
</reference>
<dbReference type="InterPro" id="IPR036737">
    <property type="entry name" value="OmpA-like_sf"/>
</dbReference>
<keyword evidence="6 7" id="KW-0472">Membrane</keyword>
<dbReference type="Proteomes" id="UP000288943">
    <property type="component" value="Chromosome"/>
</dbReference>
<dbReference type="OrthoDB" id="9815217at2"/>
<evidence type="ECO:0000256" key="5">
    <source>
        <dbReference type="ARBA" id="ARBA00022989"/>
    </source>
</evidence>
<keyword evidence="8" id="KW-0175">Coiled coil</keyword>
<dbReference type="NCBIfam" id="NF005831">
    <property type="entry name" value="PRK07734.1"/>
    <property type="match status" value="1"/>
</dbReference>
<evidence type="ECO:0000256" key="4">
    <source>
        <dbReference type="ARBA" id="ARBA00022692"/>
    </source>
</evidence>
<name>A0A410WXC5_9BACL</name>
<dbReference type="PANTHER" id="PTHR30329:SF21">
    <property type="entry name" value="LIPOPROTEIN YIAD-RELATED"/>
    <property type="match status" value="1"/>
</dbReference>
<keyword evidence="12" id="KW-0282">Flagellum</keyword>
<keyword evidence="14" id="KW-1185">Reference proteome</keyword>
<gene>
    <name evidence="11" type="primary">motB</name>
    <name evidence="11" type="ORF">M5X16_28930</name>
    <name evidence="12" type="ORF">PC41400_15155</name>
</gene>
<dbReference type="PROSITE" id="PS51123">
    <property type="entry name" value="OMPA_2"/>
    <property type="match status" value="1"/>
</dbReference>
<sequence>MSKKHRREHHEEHIDETWLIPYADLLTLLLALFIILFASSQVDSKKYDSIMRALNSAFTGGTGTFESSAKIPLNRDSSTALKKHDNPNPSESEALQKQYEAEQADLEKLKQKLDQYITDNKLGSELTTTLTDDQLMITIQDKALFASGSAVIKPESRLLAQAMTDMLSQYPKYRIEVAGHADNVPINNKEFDSNWDLSSKRALNFMKILLENNAIDPSRFRSIGYGEYRPVDSNVTTEGRSKNRRVEVSIMRGIKASEVKKTAEGE</sequence>
<keyword evidence="5 9" id="KW-1133">Transmembrane helix</keyword>
<dbReference type="RefSeq" id="WP_042227519.1">
    <property type="nucleotide sequence ID" value="NZ_CP026520.1"/>
</dbReference>
<dbReference type="Proteomes" id="UP001527202">
    <property type="component" value="Unassembled WGS sequence"/>
</dbReference>
<dbReference type="Pfam" id="PF13677">
    <property type="entry name" value="MotB_plug"/>
    <property type="match status" value="1"/>
</dbReference>
<dbReference type="SUPFAM" id="SSF103088">
    <property type="entry name" value="OmpA-like"/>
    <property type="match status" value="1"/>
</dbReference>
<evidence type="ECO:0000256" key="1">
    <source>
        <dbReference type="ARBA" id="ARBA00004162"/>
    </source>
</evidence>
<feature type="coiled-coil region" evidence="8">
    <location>
        <begin position="92"/>
        <end position="119"/>
    </location>
</feature>
<dbReference type="InterPro" id="IPR050330">
    <property type="entry name" value="Bact_OuterMem_StrucFunc"/>
</dbReference>
<dbReference type="PANTHER" id="PTHR30329">
    <property type="entry name" value="STATOR ELEMENT OF FLAGELLAR MOTOR COMPLEX"/>
    <property type="match status" value="1"/>
</dbReference>
<dbReference type="GeneID" id="95376151"/>
<feature type="domain" description="OmpA-like" evidence="10">
    <location>
        <begin position="132"/>
        <end position="254"/>
    </location>
</feature>
<dbReference type="Gene3D" id="3.30.1330.60">
    <property type="entry name" value="OmpA-like domain"/>
    <property type="match status" value="1"/>
</dbReference>
<evidence type="ECO:0000256" key="7">
    <source>
        <dbReference type="PROSITE-ProRule" id="PRU00473"/>
    </source>
</evidence>
<dbReference type="GO" id="GO:0005886">
    <property type="term" value="C:plasma membrane"/>
    <property type="evidence" value="ECO:0007669"/>
    <property type="project" value="UniProtKB-SubCell"/>
</dbReference>
<keyword evidence="12" id="KW-0966">Cell projection</keyword>
<evidence type="ECO:0000313" key="11">
    <source>
        <dbReference type="EMBL" id="MCY9599777.1"/>
    </source>
</evidence>
<accession>A0A410WXC5</accession>
<organism evidence="12 13">
    <name type="scientific">Paenibacillus chitinolyticus</name>
    <dbReference type="NCBI Taxonomy" id="79263"/>
    <lineage>
        <taxon>Bacteria</taxon>
        <taxon>Bacillati</taxon>
        <taxon>Bacillota</taxon>
        <taxon>Bacilli</taxon>
        <taxon>Bacillales</taxon>
        <taxon>Paenibacillaceae</taxon>
        <taxon>Paenibacillus</taxon>
    </lineage>
</organism>
<dbReference type="InterPro" id="IPR006665">
    <property type="entry name" value="OmpA-like"/>
</dbReference>
<evidence type="ECO:0000313" key="12">
    <source>
        <dbReference type="EMBL" id="QAV18942.1"/>
    </source>
</evidence>
<evidence type="ECO:0000256" key="3">
    <source>
        <dbReference type="ARBA" id="ARBA00022475"/>
    </source>
</evidence>
<evidence type="ECO:0000256" key="8">
    <source>
        <dbReference type="SAM" id="Coils"/>
    </source>
</evidence>
<proteinExistence type="inferred from homology"/>